<feature type="binding site" evidence="17">
    <location>
        <position position="112"/>
    </location>
    <ligand>
        <name>[4Fe-4S] cluster</name>
        <dbReference type="ChEBI" id="CHEBI:49883"/>
    </ligand>
</feature>
<keyword evidence="13 17" id="KW-1015">Disulfide bond</keyword>
<keyword evidence="14 17" id="KW-0676">Redox-active center</keyword>
<evidence type="ECO:0000256" key="1">
    <source>
        <dbReference type="ARBA" id="ARBA00002268"/>
    </source>
</evidence>
<evidence type="ECO:0000256" key="10">
    <source>
        <dbReference type="ARBA" id="ARBA00023002"/>
    </source>
</evidence>
<feature type="binding site" evidence="17">
    <location>
        <position position="109"/>
    </location>
    <ligand>
        <name>[4Fe-4S] cluster</name>
        <dbReference type="ChEBI" id="CHEBI:49883"/>
    </ligand>
</feature>
<dbReference type="KEGG" id="tho:SP60_00485"/>
<reference evidence="18 19" key="1">
    <citation type="journal article" date="2015" name="Genome Announc.">
        <title>Genome Sequence of 'Candidatus Thioglobus autotrophica' Strain EF1, a Chemoautotroph from the SUP05 Clade of Marine Gammaproteobacteria.</title>
        <authorList>
            <person name="Shah V."/>
            <person name="Morris R.M."/>
        </authorList>
    </citation>
    <scope>NUCLEOTIDE SEQUENCE [LARGE SCALE GENOMIC DNA]</scope>
    <source>
        <strain evidence="18 19">EF1</strain>
    </source>
</reference>
<sequence length="229" mass="26490">MPAVDYSLGGFKRPKLQTPNGETKLLMHSCCAPCAGEIMEALAASEIETTIFFYNPNIHPREEYELRKEENIRFAQKLGMDFIDADYDKDHWFDRVKGQENEPERGARCTTCFDMRFELTAQHAQAHGFDLISSTLGISRWKDMGQINGCGARAANPYPGVSYWDFNWRKQGGSSRMLELSKREAFYQQEYCGCVYSLRDTNRWRESRGREKIERGVKFYQAAMKSLDK</sequence>
<evidence type="ECO:0000256" key="9">
    <source>
        <dbReference type="ARBA" id="ARBA00022785"/>
    </source>
</evidence>
<keyword evidence="6 17" id="KW-0004">4Fe-4S</keyword>
<evidence type="ECO:0000256" key="6">
    <source>
        <dbReference type="ARBA" id="ARBA00022485"/>
    </source>
</evidence>
<keyword evidence="11 17" id="KW-0408">Iron</keyword>
<evidence type="ECO:0000256" key="14">
    <source>
        <dbReference type="ARBA" id="ARBA00023284"/>
    </source>
</evidence>
<evidence type="ECO:0000256" key="2">
    <source>
        <dbReference type="ARBA" id="ARBA00004691"/>
    </source>
</evidence>
<evidence type="ECO:0000256" key="16">
    <source>
        <dbReference type="ARBA" id="ARBA00047415"/>
    </source>
</evidence>
<feature type="binding site" evidence="17">
    <location>
        <position position="31"/>
    </location>
    <ligand>
        <name>[4Fe-4S] cluster</name>
        <dbReference type="ChEBI" id="CHEBI:49883"/>
    </ligand>
</feature>
<dbReference type="GO" id="GO:0052693">
    <property type="term" value="F:epoxyqueuosine reductase activity"/>
    <property type="evidence" value="ECO:0007669"/>
    <property type="project" value="UniProtKB-UniRule"/>
</dbReference>
<accession>A0A0M5LED7</accession>
<dbReference type="STRING" id="1705394.SP60_00485"/>
<dbReference type="GO" id="GO:0008616">
    <property type="term" value="P:tRNA queuosine(34) biosynthetic process"/>
    <property type="evidence" value="ECO:0007669"/>
    <property type="project" value="UniProtKB-UniRule"/>
</dbReference>
<evidence type="ECO:0000256" key="15">
    <source>
        <dbReference type="ARBA" id="ARBA00031446"/>
    </source>
</evidence>
<dbReference type="UniPathway" id="UPA00392"/>
<dbReference type="OrthoDB" id="9801033at2"/>
<comment type="pathway">
    <text evidence="2 17">tRNA modification; tRNA-queuosine biosynthesis.</text>
</comment>
<evidence type="ECO:0000256" key="7">
    <source>
        <dbReference type="ARBA" id="ARBA00022694"/>
    </source>
</evidence>
<keyword evidence="9 17" id="KW-0671">Queuosine biosynthesis</keyword>
<dbReference type="Proteomes" id="UP000058020">
    <property type="component" value="Chromosome"/>
</dbReference>
<dbReference type="GO" id="GO:0046872">
    <property type="term" value="F:metal ion binding"/>
    <property type="evidence" value="ECO:0007669"/>
    <property type="project" value="UniProtKB-KW"/>
</dbReference>
<dbReference type="RefSeq" id="WP_053950778.1">
    <property type="nucleotide sequence ID" value="NZ_CP010552.1"/>
</dbReference>
<gene>
    <name evidence="17" type="primary">queH</name>
    <name evidence="18" type="ORF">SP60_00485</name>
</gene>
<feature type="binding site" evidence="17">
    <location>
        <position position="30"/>
    </location>
    <ligand>
        <name>[4Fe-4S] cluster</name>
        <dbReference type="ChEBI" id="CHEBI:49883"/>
    </ligand>
</feature>
<keyword evidence="19" id="KW-1185">Reference proteome</keyword>
<dbReference type="AlphaFoldDB" id="A0A0M5LED7"/>
<evidence type="ECO:0000313" key="19">
    <source>
        <dbReference type="Proteomes" id="UP000058020"/>
    </source>
</evidence>
<feature type="disulfide bond" description="Redox-active" evidence="17">
    <location>
        <begin position="192"/>
        <end position="194"/>
    </location>
</feature>
<dbReference type="InterPro" id="IPR003828">
    <property type="entry name" value="QueH"/>
</dbReference>
<evidence type="ECO:0000256" key="12">
    <source>
        <dbReference type="ARBA" id="ARBA00023014"/>
    </source>
</evidence>
<dbReference type="EMBL" id="CP010552">
    <property type="protein sequence ID" value="ALE51866.1"/>
    <property type="molecule type" value="Genomic_DNA"/>
</dbReference>
<evidence type="ECO:0000256" key="3">
    <source>
        <dbReference type="ARBA" id="ARBA00008207"/>
    </source>
</evidence>
<dbReference type="Pfam" id="PF02677">
    <property type="entry name" value="QueH"/>
    <property type="match status" value="1"/>
</dbReference>
<evidence type="ECO:0000313" key="18">
    <source>
        <dbReference type="EMBL" id="ALE51866.1"/>
    </source>
</evidence>
<evidence type="ECO:0000256" key="4">
    <source>
        <dbReference type="ARBA" id="ARBA00012622"/>
    </source>
</evidence>
<keyword evidence="8 17" id="KW-0479">Metal-binding</keyword>
<evidence type="ECO:0000256" key="8">
    <source>
        <dbReference type="ARBA" id="ARBA00022723"/>
    </source>
</evidence>
<evidence type="ECO:0000256" key="5">
    <source>
        <dbReference type="ARBA" id="ARBA00016895"/>
    </source>
</evidence>
<protein>
    <recommendedName>
        <fullName evidence="5 17">Epoxyqueuosine reductase QueH</fullName>
        <ecNumber evidence="4 17">1.17.99.6</ecNumber>
    </recommendedName>
    <alternativeName>
        <fullName evidence="15 17">Queuosine biosynthesis protein QueH</fullName>
    </alternativeName>
</protein>
<comment type="catalytic activity">
    <reaction evidence="16 17">
        <text>epoxyqueuosine(34) in tRNA + AH2 = queuosine(34) in tRNA + A + H2O</text>
        <dbReference type="Rhea" id="RHEA:32159"/>
        <dbReference type="Rhea" id="RHEA-COMP:18571"/>
        <dbReference type="Rhea" id="RHEA-COMP:18582"/>
        <dbReference type="ChEBI" id="CHEBI:13193"/>
        <dbReference type="ChEBI" id="CHEBI:15377"/>
        <dbReference type="ChEBI" id="CHEBI:17499"/>
        <dbReference type="ChEBI" id="CHEBI:194431"/>
        <dbReference type="ChEBI" id="CHEBI:194443"/>
        <dbReference type="EC" id="1.17.99.6"/>
    </reaction>
</comment>
<dbReference type="PANTHER" id="PTHR36701">
    <property type="entry name" value="EPOXYQUEUOSINE REDUCTASE QUEH"/>
    <property type="match status" value="1"/>
</dbReference>
<dbReference type="PANTHER" id="PTHR36701:SF1">
    <property type="entry name" value="EPOXYQUEUOSINE REDUCTASE QUEH"/>
    <property type="match status" value="1"/>
</dbReference>
<dbReference type="EC" id="1.17.99.6" evidence="4 17"/>
<evidence type="ECO:0000256" key="11">
    <source>
        <dbReference type="ARBA" id="ARBA00023004"/>
    </source>
</evidence>
<dbReference type="GO" id="GO:0051539">
    <property type="term" value="F:4 iron, 4 sulfur cluster binding"/>
    <property type="evidence" value="ECO:0007669"/>
    <property type="project" value="UniProtKB-UniRule"/>
</dbReference>
<comment type="similarity">
    <text evidence="3 17">Belongs to the QueH family.</text>
</comment>
<keyword evidence="7 17" id="KW-0819">tRNA processing</keyword>
<comment type="function">
    <text evidence="1 17">Catalyzes the conversion of epoxyqueuosine (oQ) to queuosine (Q), which is a hypermodified base found in the wobble positions of tRNA(Asp), tRNA(Asn), tRNA(His) and tRNA(Tyr).</text>
</comment>
<keyword evidence="10 17" id="KW-0560">Oxidoreductase</keyword>
<dbReference type="PATRIC" id="fig|1705394.5.peg.97"/>
<proteinExistence type="inferred from homology"/>
<dbReference type="HAMAP" id="MF_02089">
    <property type="entry name" value="QueH"/>
    <property type="match status" value="1"/>
</dbReference>
<organism evidence="18 19">
    <name type="scientific">Candidatus Thioglobus autotrophicus</name>
    <dbReference type="NCBI Taxonomy" id="1705394"/>
    <lineage>
        <taxon>Bacteria</taxon>
        <taxon>Pseudomonadati</taxon>
        <taxon>Pseudomonadota</taxon>
        <taxon>Gammaproteobacteria</taxon>
        <taxon>Candidatus Pseudothioglobaceae</taxon>
        <taxon>Candidatus Thioglobus</taxon>
    </lineage>
</organism>
<keyword evidence="12 17" id="KW-0411">Iron-sulfur</keyword>
<evidence type="ECO:0000256" key="17">
    <source>
        <dbReference type="HAMAP-Rule" id="MF_02089"/>
    </source>
</evidence>
<evidence type="ECO:0000256" key="13">
    <source>
        <dbReference type="ARBA" id="ARBA00023157"/>
    </source>
</evidence>
<name>A0A0M5LED7_9GAMM</name>